<dbReference type="InterPro" id="IPR012334">
    <property type="entry name" value="Pectin_lyas_fold"/>
</dbReference>
<dbReference type="AlphaFoldDB" id="A0A6M0QTQ6"/>
<dbReference type="Pfam" id="PF12708">
    <property type="entry name" value="Pect-lyase_RHGA_epim"/>
    <property type="match status" value="1"/>
</dbReference>
<accession>A0A6M0QTQ6</accession>
<comment type="caution">
    <text evidence="2">The sequence shown here is derived from an EMBL/GenBank/DDBJ whole genome shotgun (WGS) entry which is preliminary data.</text>
</comment>
<dbReference type="EMBL" id="JAAIVJ010000006">
    <property type="protein sequence ID" value="NEY90850.1"/>
    <property type="molecule type" value="Genomic_DNA"/>
</dbReference>
<evidence type="ECO:0000313" key="3">
    <source>
        <dbReference type="Proteomes" id="UP000477782"/>
    </source>
</evidence>
<proteinExistence type="predicted"/>
<organism evidence="2 3">
    <name type="scientific">Tabrizicola oligotrophica</name>
    <dbReference type="NCBI Taxonomy" id="2710650"/>
    <lineage>
        <taxon>Bacteria</taxon>
        <taxon>Pseudomonadati</taxon>
        <taxon>Pseudomonadota</taxon>
        <taxon>Alphaproteobacteria</taxon>
        <taxon>Rhodobacterales</taxon>
        <taxon>Paracoccaceae</taxon>
        <taxon>Tabrizicola</taxon>
    </lineage>
</organism>
<keyword evidence="3" id="KW-1185">Reference proteome</keyword>
<dbReference type="InterPro" id="IPR011050">
    <property type="entry name" value="Pectin_lyase_fold/virulence"/>
</dbReference>
<dbReference type="Gene3D" id="2.160.20.10">
    <property type="entry name" value="Single-stranded right-handed beta-helix, Pectin lyase-like"/>
    <property type="match status" value="2"/>
</dbReference>
<dbReference type="Proteomes" id="UP000477782">
    <property type="component" value="Unassembled WGS sequence"/>
</dbReference>
<dbReference type="SUPFAM" id="SSF51126">
    <property type="entry name" value="Pectin lyase-like"/>
    <property type="match status" value="1"/>
</dbReference>
<evidence type="ECO:0000259" key="1">
    <source>
        <dbReference type="Pfam" id="PF12708"/>
    </source>
</evidence>
<feature type="domain" description="Rhamnogalacturonase A/B/Epimerase-like pectate lyase" evidence="1">
    <location>
        <begin position="188"/>
        <end position="243"/>
    </location>
</feature>
<dbReference type="InterPro" id="IPR024535">
    <property type="entry name" value="RHGA/B-epi-like_pectate_lyase"/>
</dbReference>
<evidence type="ECO:0000313" key="2">
    <source>
        <dbReference type="EMBL" id="NEY90850.1"/>
    </source>
</evidence>
<reference evidence="2 3" key="1">
    <citation type="submission" date="2020-02" db="EMBL/GenBank/DDBJ databases">
        <authorList>
            <person name="Chen W.-M."/>
        </authorList>
    </citation>
    <scope>NUCLEOTIDE SEQUENCE [LARGE SCALE GENOMIC DNA]</scope>
    <source>
        <strain evidence="2 3">KMS-5</strain>
    </source>
</reference>
<name>A0A6M0QTQ6_9RHOB</name>
<protein>
    <submittedName>
        <fullName evidence="2">Right-handed parallel beta-helix repeat-containing protein</fullName>
    </submittedName>
</protein>
<gene>
    <name evidence="2" type="ORF">G4Z14_11125</name>
</gene>
<sequence length="759" mass="81143">MNKAITEGLVLMPPPFSAGLGLWSSEDGTPGDDSYAGQPNAAFVPADQDFEGCLEVQKTTALLKLRCFQQIPFQPGLYLRVTARVKAISGPLPTVRIAGWAASSSGSNVTGADQQGPDVALTAYGQMVEVSAIIGSGNRQGVDMVWGTAPAYGHLGLDLTGPTGGVVRIDDISIEDVTAVFHAAMFDWVDVRDFGAVGDGVTDDWNAFTAADAAANGKTLVVSPGSYFIGSHFTFDNPVKFEGSLVMPASQRLSCTRDYNLNTYAAAFGSELEGFRRALQVLFYFTDHNTLDLNGRRIDLTEPIDVAALAGLTTFGQRRVLSNGLLSAASGSGWDSVTVTAVGTYDTANPTRLSGVSNIAAIPVGARISGTGVGREVYVASKNTGAGTLELSQPLWGGNGTRSYTFKRFKYLLDFGGFAELVRFEINDIEFSCGYQASAVNLPYVGALFRLDRCTFMMPRNKAVTSFYSGCQGLVIDGCLFNGGGLTPPEDIIGFNVNANDSKIRNNRSAYCAHFGVFAGGSHIIIGNHMFPDANGSPSYMRAGLIFTTPNVRGFITGNYIDHHFIELSNEYDPDPDFGSSYTFGGLTITGNLFLYSETSPAFRFITVSPKGAGHSLNGLVVTNNVFRSSEGNIDRVERVDTTNGTLNTGSFRNVVFENNTFTGVAQATLSPLYVEHNQTTAAATWVVDAADYMPFDGRTRNVGALVLEGPLRNAANAVQWAQPYVETEQGAGNRLVNLQWPSAVKGKAMLTLRCDNPV</sequence>